<gene>
    <name evidence="3" type="ORF">EV652_11412</name>
</gene>
<dbReference type="SUPFAM" id="SSF56112">
    <property type="entry name" value="Protein kinase-like (PK-like)"/>
    <property type="match status" value="1"/>
</dbReference>
<keyword evidence="3" id="KW-0808">Transferase</keyword>
<proteinExistence type="predicted"/>
<dbReference type="Pfam" id="PF01636">
    <property type="entry name" value="APH"/>
    <property type="match status" value="1"/>
</dbReference>
<comment type="caution">
    <text evidence="3">The sequence shown here is derived from an EMBL/GenBank/DDBJ whole genome shotgun (WGS) entry which is preliminary data.</text>
</comment>
<dbReference type="InterPro" id="IPR002575">
    <property type="entry name" value="Aminoglycoside_PTrfase"/>
</dbReference>
<name>A0A4V2RYB4_9ACTN</name>
<feature type="compositionally biased region" description="Polar residues" evidence="1">
    <location>
        <begin position="51"/>
        <end position="66"/>
    </location>
</feature>
<feature type="region of interest" description="Disordered" evidence="1">
    <location>
        <begin position="46"/>
        <end position="66"/>
    </location>
</feature>
<sequence length="269" mass="28667">MAPTHAVEVTGSVLTKRYVSWPRDEPGREWAALELVSRHAPDLVPAPLDRTSATGSGGRSTPSISMTVVPGVPLGPSLTRPQLDALANALRALWSIPPDDLPPIDLASLVDRVHTGLTVLRDSPGVIGSAARAWLDTTADELSDVPDPVVAHGDPNLENYLWDGRRVRIVDFEDAGRGDLAVELANLVEHLSGRGTDWTGFAERFAVDLDRFHAARCLWAAFWLTLVGPGGPSAARNPPGTAEAQARRVLALVRPGSGAARGDRGRPEC</sequence>
<dbReference type="RefSeq" id="WP_132213306.1">
    <property type="nucleotide sequence ID" value="NZ_SLWN01000014.1"/>
</dbReference>
<dbReference type="AlphaFoldDB" id="A0A4V2RYB4"/>
<accession>A0A4V2RYB4</accession>
<evidence type="ECO:0000256" key="1">
    <source>
        <dbReference type="SAM" id="MobiDB-lite"/>
    </source>
</evidence>
<dbReference type="EMBL" id="SLWN01000014">
    <property type="protein sequence ID" value="TCO19036.1"/>
    <property type="molecule type" value="Genomic_DNA"/>
</dbReference>
<evidence type="ECO:0000313" key="3">
    <source>
        <dbReference type="EMBL" id="TCO19036.1"/>
    </source>
</evidence>
<reference evidence="3 4" key="1">
    <citation type="journal article" date="2015" name="Stand. Genomic Sci.">
        <title>Genomic Encyclopedia of Bacterial and Archaeal Type Strains, Phase III: the genomes of soil and plant-associated and newly described type strains.</title>
        <authorList>
            <person name="Whitman W.B."/>
            <person name="Woyke T."/>
            <person name="Klenk H.P."/>
            <person name="Zhou Y."/>
            <person name="Lilburn T.G."/>
            <person name="Beck B.J."/>
            <person name="De Vos P."/>
            <person name="Vandamme P."/>
            <person name="Eisen J.A."/>
            <person name="Garrity G."/>
            <person name="Hugenholtz P."/>
            <person name="Kyrpides N.C."/>
        </authorList>
    </citation>
    <scope>NUCLEOTIDE SEQUENCE [LARGE SCALE GENOMIC DNA]</scope>
    <source>
        <strain evidence="3 4">VKM Ac-2572</strain>
    </source>
</reference>
<evidence type="ECO:0000259" key="2">
    <source>
        <dbReference type="Pfam" id="PF01636"/>
    </source>
</evidence>
<protein>
    <submittedName>
        <fullName evidence="3">Aminoglycoside phosphotransferase (APT) family kinase protein</fullName>
    </submittedName>
</protein>
<dbReference type="OrthoDB" id="3383851at2"/>
<keyword evidence="3" id="KW-0418">Kinase</keyword>
<organism evidence="3 4">
    <name type="scientific">Kribbella steppae</name>
    <dbReference type="NCBI Taxonomy" id="2512223"/>
    <lineage>
        <taxon>Bacteria</taxon>
        <taxon>Bacillati</taxon>
        <taxon>Actinomycetota</taxon>
        <taxon>Actinomycetes</taxon>
        <taxon>Propionibacteriales</taxon>
        <taxon>Kribbellaceae</taxon>
        <taxon>Kribbella</taxon>
    </lineage>
</organism>
<dbReference type="InterPro" id="IPR011009">
    <property type="entry name" value="Kinase-like_dom_sf"/>
</dbReference>
<evidence type="ECO:0000313" key="4">
    <source>
        <dbReference type="Proteomes" id="UP000294508"/>
    </source>
</evidence>
<dbReference type="Gene3D" id="3.90.1200.10">
    <property type="match status" value="1"/>
</dbReference>
<feature type="domain" description="Aminoglycoside phosphotransferase" evidence="2">
    <location>
        <begin position="21"/>
        <end position="208"/>
    </location>
</feature>
<dbReference type="GO" id="GO:0016301">
    <property type="term" value="F:kinase activity"/>
    <property type="evidence" value="ECO:0007669"/>
    <property type="project" value="UniProtKB-KW"/>
</dbReference>
<dbReference type="Proteomes" id="UP000294508">
    <property type="component" value="Unassembled WGS sequence"/>
</dbReference>
<keyword evidence="4" id="KW-1185">Reference proteome</keyword>